<dbReference type="GO" id="GO:0004674">
    <property type="term" value="F:protein serine/threonine kinase activity"/>
    <property type="evidence" value="ECO:0007669"/>
    <property type="project" value="UniProtKB-KW"/>
</dbReference>
<keyword evidence="9 19" id="KW-0732">Signal</keyword>
<keyword evidence="12" id="KW-0418">Kinase</keyword>
<evidence type="ECO:0000256" key="3">
    <source>
        <dbReference type="ARBA" id="ARBA00012513"/>
    </source>
</evidence>
<organism evidence="21 22">
    <name type="scientific">Momordica charantia</name>
    <name type="common">Bitter gourd</name>
    <name type="synonym">Balsam pear</name>
    <dbReference type="NCBI Taxonomy" id="3673"/>
    <lineage>
        <taxon>Eukaryota</taxon>
        <taxon>Viridiplantae</taxon>
        <taxon>Streptophyta</taxon>
        <taxon>Embryophyta</taxon>
        <taxon>Tracheophyta</taxon>
        <taxon>Spermatophyta</taxon>
        <taxon>Magnoliopsida</taxon>
        <taxon>eudicotyledons</taxon>
        <taxon>Gunneridae</taxon>
        <taxon>Pentapetalae</taxon>
        <taxon>rosids</taxon>
        <taxon>fabids</taxon>
        <taxon>Cucurbitales</taxon>
        <taxon>Cucurbitaceae</taxon>
        <taxon>Momordiceae</taxon>
        <taxon>Momordica</taxon>
    </lineage>
</organism>
<evidence type="ECO:0000256" key="18">
    <source>
        <dbReference type="SAM" id="Phobius"/>
    </source>
</evidence>
<dbReference type="FunFam" id="3.80.10.10:FF:000095">
    <property type="entry name" value="LRR receptor-like serine/threonine-protein kinase GSO1"/>
    <property type="match status" value="1"/>
</dbReference>
<evidence type="ECO:0000256" key="5">
    <source>
        <dbReference type="ARBA" id="ARBA00022527"/>
    </source>
</evidence>
<dbReference type="PANTHER" id="PTHR27008:SF596">
    <property type="entry name" value="OS02G0215500 PROTEIN"/>
    <property type="match status" value="1"/>
</dbReference>
<dbReference type="SMART" id="SM00369">
    <property type="entry name" value="LRR_TYP"/>
    <property type="match status" value="7"/>
</dbReference>
<dbReference type="Gene3D" id="3.80.10.10">
    <property type="entry name" value="Ribonuclease Inhibitor"/>
    <property type="match status" value="2"/>
</dbReference>
<dbReference type="FunFam" id="3.30.200.20:FF:000432">
    <property type="entry name" value="LRR receptor-like serine/threonine-protein kinase EFR"/>
    <property type="match status" value="1"/>
</dbReference>
<dbReference type="SMART" id="SM00365">
    <property type="entry name" value="LRR_SD22"/>
    <property type="match status" value="6"/>
</dbReference>
<dbReference type="InterPro" id="IPR051809">
    <property type="entry name" value="Plant_receptor-like_S/T_kinase"/>
</dbReference>
<dbReference type="Pfam" id="PF00560">
    <property type="entry name" value="LRR_1"/>
    <property type="match status" value="3"/>
</dbReference>
<evidence type="ECO:0000256" key="4">
    <source>
        <dbReference type="ARBA" id="ARBA00022475"/>
    </source>
</evidence>
<evidence type="ECO:0000256" key="15">
    <source>
        <dbReference type="ARBA" id="ARBA00023136"/>
    </source>
</evidence>
<feature type="domain" description="Protein kinase" evidence="20">
    <location>
        <begin position="712"/>
        <end position="1051"/>
    </location>
</feature>
<keyword evidence="11 17" id="KW-0547">Nucleotide-binding</keyword>
<dbReference type="InterPro" id="IPR008271">
    <property type="entry name" value="Ser/Thr_kinase_AS"/>
</dbReference>
<dbReference type="Gene3D" id="1.10.510.10">
    <property type="entry name" value="Transferase(Phosphotransferase) domain 1"/>
    <property type="match status" value="1"/>
</dbReference>
<evidence type="ECO:0000256" key="14">
    <source>
        <dbReference type="ARBA" id="ARBA00022989"/>
    </source>
</evidence>
<evidence type="ECO:0000256" key="19">
    <source>
        <dbReference type="SAM" id="SignalP"/>
    </source>
</evidence>
<dbReference type="SMART" id="SM00220">
    <property type="entry name" value="S_TKc"/>
    <property type="match status" value="1"/>
</dbReference>
<dbReference type="FunFam" id="3.80.10.10:FF:000288">
    <property type="entry name" value="LRR receptor-like serine/threonine-protein kinase EFR"/>
    <property type="match status" value="1"/>
</dbReference>
<keyword evidence="21" id="KW-1185">Reference proteome</keyword>
<evidence type="ECO:0000256" key="10">
    <source>
        <dbReference type="ARBA" id="ARBA00022737"/>
    </source>
</evidence>
<keyword evidence="7" id="KW-0808">Transferase</keyword>
<dbReference type="OrthoDB" id="676979at2759"/>
<dbReference type="GeneID" id="111006202"/>
<dbReference type="InterPro" id="IPR055414">
    <property type="entry name" value="LRR_R13L4/SHOC2-like"/>
</dbReference>
<dbReference type="RefSeq" id="XP_022133675.1">
    <property type="nucleotide sequence ID" value="XM_022277983.1"/>
</dbReference>
<dbReference type="PROSITE" id="PS00108">
    <property type="entry name" value="PROTEIN_KINASE_ST"/>
    <property type="match status" value="1"/>
</dbReference>
<evidence type="ECO:0000256" key="17">
    <source>
        <dbReference type="PROSITE-ProRule" id="PRU10141"/>
    </source>
</evidence>
<dbReference type="AlphaFoldDB" id="A0A6J1BVW7"/>
<accession>A0A6J1BVW7</accession>
<feature type="signal peptide" evidence="19">
    <location>
        <begin position="1"/>
        <end position="33"/>
    </location>
</feature>
<dbReference type="InterPro" id="IPR011009">
    <property type="entry name" value="Kinase-like_dom_sf"/>
</dbReference>
<keyword evidence="15 18" id="KW-0472">Membrane</keyword>
<proteinExistence type="inferred from homology"/>
<dbReference type="SUPFAM" id="SSF52058">
    <property type="entry name" value="L domain-like"/>
    <property type="match status" value="2"/>
</dbReference>
<comment type="similarity">
    <text evidence="2">Belongs to the protein kinase superfamily. Ser/Thr protein kinase family.</text>
</comment>
<evidence type="ECO:0000256" key="12">
    <source>
        <dbReference type="ARBA" id="ARBA00022777"/>
    </source>
</evidence>
<dbReference type="InterPro" id="IPR000719">
    <property type="entry name" value="Prot_kinase_dom"/>
</dbReference>
<dbReference type="Pfam" id="PF00069">
    <property type="entry name" value="Pkinase"/>
    <property type="match status" value="1"/>
</dbReference>
<dbReference type="GO" id="GO:0005886">
    <property type="term" value="C:plasma membrane"/>
    <property type="evidence" value="ECO:0007669"/>
    <property type="project" value="UniProtKB-SubCell"/>
</dbReference>
<keyword evidence="13 17" id="KW-0067">ATP-binding</keyword>
<evidence type="ECO:0000256" key="16">
    <source>
        <dbReference type="ARBA" id="ARBA00023180"/>
    </source>
</evidence>
<evidence type="ECO:0000256" key="7">
    <source>
        <dbReference type="ARBA" id="ARBA00022679"/>
    </source>
</evidence>
<feature type="transmembrane region" description="Helical" evidence="18">
    <location>
        <begin position="657"/>
        <end position="679"/>
    </location>
</feature>
<keyword evidence="6" id="KW-0433">Leucine-rich repeat</keyword>
<dbReference type="InterPro" id="IPR032675">
    <property type="entry name" value="LRR_dom_sf"/>
</dbReference>
<keyword evidence="4" id="KW-1003">Cell membrane</keyword>
<dbReference type="GO" id="GO:0005524">
    <property type="term" value="F:ATP binding"/>
    <property type="evidence" value="ECO:0007669"/>
    <property type="project" value="UniProtKB-UniRule"/>
</dbReference>
<dbReference type="PROSITE" id="PS00107">
    <property type="entry name" value="PROTEIN_KINASE_ATP"/>
    <property type="match status" value="1"/>
</dbReference>
<dbReference type="InterPro" id="IPR001611">
    <property type="entry name" value="Leu-rich_rpt"/>
</dbReference>
<dbReference type="Pfam" id="PF13855">
    <property type="entry name" value="LRR_8"/>
    <property type="match status" value="1"/>
</dbReference>
<comment type="subcellular location">
    <subcellularLocation>
        <location evidence="1">Cell membrane</location>
        <topology evidence="1">Single-pass membrane protein</topology>
    </subcellularLocation>
</comment>
<dbReference type="PROSITE" id="PS50011">
    <property type="entry name" value="PROTEIN_KINASE_DOM"/>
    <property type="match status" value="1"/>
</dbReference>
<keyword evidence="10" id="KW-0677">Repeat</keyword>
<keyword evidence="8 18" id="KW-0812">Transmembrane</keyword>
<name>A0A6J1BVW7_MOMCH</name>
<dbReference type="KEGG" id="mcha:111006202"/>
<evidence type="ECO:0000256" key="9">
    <source>
        <dbReference type="ARBA" id="ARBA00022729"/>
    </source>
</evidence>
<evidence type="ECO:0000256" key="1">
    <source>
        <dbReference type="ARBA" id="ARBA00004162"/>
    </source>
</evidence>
<protein>
    <recommendedName>
        <fullName evidence="3">non-specific serine/threonine protein kinase</fullName>
        <ecNumber evidence="3">2.7.11.1</ecNumber>
    </recommendedName>
</protein>
<evidence type="ECO:0000256" key="6">
    <source>
        <dbReference type="ARBA" id="ARBA00022614"/>
    </source>
</evidence>
<feature type="chain" id="PRO_5026760158" description="non-specific serine/threonine protein kinase" evidence="19">
    <location>
        <begin position="34"/>
        <end position="1057"/>
    </location>
</feature>
<dbReference type="InterPro" id="IPR017441">
    <property type="entry name" value="Protein_kinase_ATP_BS"/>
</dbReference>
<keyword evidence="5" id="KW-0723">Serine/threonine-protein kinase</keyword>
<dbReference type="SUPFAM" id="SSF56112">
    <property type="entry name" value="Protein kinase-like (PK-like)"/>
    <property type="match status" value="1"/>
</dbReference>
<keyword evidence="14 18" id="KW-1133">Transmembrane helix</keyword>
<reference evidence="22" key="1">
    <citation type="submission" date="2025-08" db="UniProtKB">
        <authorList>
            <consortium name="RefSeq"/>
        </authorList>
    </citation>
    <scope>IDENTIFICATION</scope>
    <source>
        <strain evidence="22">OHB3-1</strain>
    </source>
</reference>
<dbReference type="InterPro" id="IPR013210">
    <property type="entry name" value="LRR_N_plant-typ"/>
</dbReference>
<evidence type="ECO:0000256" key="2">
    <source>
        <dbReference type="ARBA" id="ARBA00008684"/>
    </source>
</evidence>
<dbReference type="Gene3D" id="3.30.200.20">
    <property type="entry name" value="Phosphorylase Kinase, domain 1"/>
    <property type="match status" value="1"/>
</dbReference>
<dbReference type="Pfam" id="PF08263">
    <property type="entry name" value="LRRNT_2"/>
    <property type="match status" value="1"/>
</dbReference>
<evidence type="ECO:0000313" key="21">
    <source>
        <dbReference type="Proteomes" id="UP000504603"/>
    </source>
</evidence>
<gene>
    <name evidence="22" type="primary">LOC111006202</name>
</gene>
<evidence type="ECO:0000256" key="13">
    <source>
        <dbReference type="ARBA" id="ARBA00022840"/>
    </source>
</evidence>
<evidence type="ECO:0000259" key="20">
    <source>
        <dbReference type="PROSITE" id="PS50011"/>
    </source>
</evidence>
<evidence type="ECO:0000313" key="22">
    <source>
        <dbReference type="RefSeq" id="XP_022133675.1"/>
    </source>
</evidence>
<dbReference type="Pfam" id="PF23598">
    <property type="entry name" value="LRR_14"/>
    <property type="match status" value="1"/>
</dbReference>
<dbReference type="InterPro" id="IPR003591">
    <property type="entry name" value="Leu-rich_rpt_typical-subtyp"/>
</dbReference>
<dbReference type="EC" id="2.7.11.1" evidence="3"/>
<dbReference type="PANTHER" id="PTHR27008">
    <property type="entry name" value="OS04G0122200 PROTEIN"/>
    <property type="match status" value="1"/>
</dbReference>
<evidence type="ECO:0000256" key="8">
    <source>
        <dbReference type="ARBA" id="ARBA00022692"/>
    </source>
</evidence>
<sequence length="1057" mass="115518">MEYCGSNLHCLKWCKLGLFVMSFLLLNPSLASAAVGGNDTDRLELLSFKSWITLDPFRLFTSWNESVHFCNWEGVKCSLQQRVTELNLPSYQFVGQLSPSIGNLSFLMVLNLHNNSFGGEIPQDIGRLSRLQILDLGNNKFVGEIPFTMSNCSELQYIGLLSNNLTGELPSKLGRLSKLQVLDLTSNQLFGELPETLGNLSSLRGFWASLNNFHGSIPSSFGQLKNLTDLSIGANKLTGTIPSSIYNLSSIRILSLPVNQLEGRLPTDLGLVFPNLQVLRIHTNQFSGPIPSTLSNASELVMFSIANNMFTGNVPSLASMRHLENLGLFENNLGYRDVDDLNFLSSLVNCTNLSAISISDNNFGGLLPEYISNFSTKLRTIGFGRNYIHGTIPTEIGNLIQLEALGLESNQLTGSIPSSLGKLKKLNDLFLNMNKLSGTIPHSFGNLSALGRCNLRLNNLTGAIPSSLGENQNLLMLALSQNHLTGTIPKELLSVSSLSIALDLSENFLTGSIPLEVGKLVNLGYLHISDNLLTGAIPSTLSGCTNLEDLNLGGNFLQGSIPQSLSALRGLENLDLSRNHLSGQIPSYLQELRFLSYLNLSFNNLEGEVPTQGVFKNRTALSIIGNKQLCGGIPELNLPRCSLNNPTKEKLSMTWKVIISVAGGLVASLLVLCSLLFFWSRKKRNKLDSGPLPRVSYFVVSYNDLLKATNEFSSNNLIGVGSYGSVYKGTLSQDGGVVAVKVFNLQHRRASKSFLAECEALRNIKHRNLVKILSACLGFDFQGNDFMALVYDFMVNGSLEKWLHPVNQEEGQGYLNITKRLSIAIDVASALDYLHNGSPMPIAHCDLKPSNVLLDADMTAHIGDFGLAKIMAQTSFRKVSTETGSIGIRGSIGYAPPEYGMGSEVSTYGDVYSYGILLLEMFTGKRPTDDMFKDGLTLNNYVLSALPDRVEQVVDPTMHLQGLEGVDNNNTMLEKNYVLMTLPNLVERIADPTTSVRKPEGTGKNNAMPQANQSLRIKECLFSIFSIGVACSAQVPSQRMNISDAVAQLRLAREIFS</sequence>
<feature type="binding site" evidence="17">
    <location>
        <position position="741"/>
    </location>
    <ligand>
        <name>ATP</name>
        <dbReference type="ChEBI" id="CHEBI:30616"/>
    </ligand>
</feature>
<evidence type="ECO:0000256" key="11">
    <source>
        <dbReference type="ARBA" id="ARBA00022741"/>
    </source>
</evidence>
<dbReference type="Proteomes" id="UP000504603">
    <property type="component" value="Unplaced"/>
</dbReference>
<keyword evidence="16" id="KW-0325">Glycoprotein</keyword>